<feature type="domain" description="Flagellar protein FlgJ N-terminal" evidence="2">
    <location>
        <begin position="57"/>
        <end position="104"/>
    </location>
</feature>
<dbReference type="EMBL" id="FSRG01000008">
    <property type="protein sequence ID" value="SIO39263.1"/>
    <property type="molecule type" value="Genomic_DNA"/>
</dbReference>
<reference evidence="4" key="1">
    <citation type="submission" date="2016-11" db="EMBL/GenBank/DDBJ databases">
        <authorList>
            <person name="Varghese N."/>
            <person name="Submissions S."/>
        </authorList>
    </citation>
    <scope>NUCLEOTIDE SEQUENCE [LARGE SCALE GENOMIC DNA]</scope>
    <source>
        <strain evidence="4">DSM 17456</strain>
    </source>
</reference>
<gene>
    <name evidence="3" type="ORF">SAMN02745161_3153</name>
</gene>
<dbReference type="RefSeq" id="WP_074217889.1">
    <property type="nucleotide sequence ID" value="NZ_FSRG01000008.1"/>
</dbReference>
<dbReference type="CDD" id="cd12797">
    <property type="entry name" value="M23_peptidase"/>
    <property type="match status" value="1"/>
</dbReference>
<evidence type="ECO:0000313" key="4">
    <source>
        <dbReference type="Proteomes" id="UP000184694"/>
    </source>
</evidence>
<dbReference type="Proteomes" id="UP000184694">
    <property type="component" value="Unassembled WGS sequence"/>
</dbReference>
<dbReference type="Pfam" id="PF10135">
    <property type="entry name" value="Rod-binding"/>
    <property type="match status" value="1"/>
</dbReference>
<dbReference type="AlphaFoldDB" id="A0A1N6J4V2"/>
<dbReference type="Gene3D" id="2.70.70.10">
    <property type="entry name" value="Glucose Permease (Domain IIA)"/>
    <property type="match status" value="1"/>
</dbReference>
<sequence length="405" mass="44013">MVAPVDSDMLNASIGAQQLKAKTKQLSALQKGGGAESAKLREAVEGFEAIFIQKMWQQMRNTVPKSGMFKSREEQMWQGMFDQELSVKMAQSGGIGLADMLYKQLSEKLGDASRDTNSKGGNVALRDLSSTDVFNKVKAVSNRAETPTPSSLDDLYSPMEEQELETDPTATRVINTNLQAMTDKDVVENVNELERQLVMELISDPDRVVPDPVEPASEQQAKVESVPVAQQIAVEEDLIKSATIEASNEVSQIVGIGGPIEPSPDMATVNWPLPGPISSNFGWRKDPFTGKKAWHSGVDIAGKTGDPVAAAWDGKVIYSGEKKGYGKLVVLEHPNGWRSYYGHNSKLNVEVGETIAAGKKIAEVGSTGRSTGPHLHFEVRQGELAWNPQQIRSRLMAGLPIGRVT</sequence>
<dbReference type="InterPro" id="IPR050570">
    <property type="entry name" value="Cell_wall_metabolism_enzyme"/>
</dbReference>
<accession>A0A1N6J4V2</accession>
<feature type="domain" description="M23ase beta-sheet core" evidence="1">
    <location>
        <begin position="295"/>
        <end position="388"/>
    </location>
</feature>
<keyword evidence="4" id="KW-1185">Reference proteome</keyword>
<organism evidence="3 4">
    <name type="scientific">Halodesulfovibrio marinisediminis DSM 17456</name>
    <dbReference type="NCBI Taxonomy" id="1121457"/>
    <lineage>
        <taxon>Bacteria</taxon>
        <taxon>Pseudomonadati</taxon>
        <taxon>Thermodesulfobacteriota</taxon>
        <taxon>Desulfovibrionia</taxon>
        <taxon>Desulfovibrionales</taxon>
        <taxon>Desulfovibrionaceae</taxon>
        <taxon>Halodesulfovibrio</taxon>
    </lineage>
</organism>
<evidence type="ECO:0000259" key="2">
    <source>
        <dbReference type="Pfam" id="PF10135"/>
    </source>
</evidence>
<dbReference type="PANTHER" id="PTHR21666:SF290">
    <property type="entry name" value="PEPTIDASE M23 DOMAIN PROTEIN"/>
    <property type="match status" value="1"/>
</dbReference>
<evidence type="ECO:0000313" key="3">
    <source>
        <dbReference type="EMBL" id="SIO39263.1"/>
    </source>
</evidence>
<evidence type="ECO:0000259" key="1">
    <source>
        <dbReference type="Pfam" id="PF01551"/>
    </source>
</evidence>
<protein>
    <submittedName>
        <fullName evidence="3">Rod binding protein</fullName>
    </submittedName>
</protein>
<dbReference type="STRING" id="1121457.SAMN02745161_3153"/>
<dbReference type="InterPro" id="IPR019301">
    <property type="entry name" value="Flagellar_prot_FlgJ_N"/>
</dbReference>
<dbReference type="PANTHER" id="PTHR21666">
    <property type="entry name" value="PEPTIDASE-RELATED"/>
    <property type="match status" value="1"/>
</dbReference>
<dbReference type="InterPro" id="IPR016047">
    <property type="entry name" value="M23ase_b-sheet_dom"/>
</dbReference>
<dbReference type="InterPro" id="IPR011055">
    <property type="entry name" value="Dup_hybrid_motif"/>
</dbReference>
<proteinExistence type="predicted"/>
<name>A0A1N6J4V2_9BACT</name>
<dbReference type="GO" id="GO:0004222">
    <property type="term" value="F:metalloendopeptidase activity"/>
    <property type="evidence" value="ECO:0007669"/>
    <property type="project" value="TreeGrafter"/>
</dbReference>
<dbReference type="PRINTS" id="PR01002">
    <property type="entry name" value="FLGFLGJ"/>
</dbReference>
<dbReference type="SUPFAM" id="SSF51261">
    <property type="entry name" value="Duplicated hybrid motif"/>
    <property type="match status" value="1"/>
</dbReference>
<dbReference type="Pfam" id="PF01551">
    <property type="entry name" value="Peptidase_M23"/>
    <property type="match status" value="1"/>
</dbReference>